<sequence length="132" mass="14687">MEVKLADPDVVSNPSEYQKLAKSMAELDEVVSTYREFKDLRAVTGGDEAGLWAGDLVGLSVSEAEKGGFKTFVMKIKGNCVYSKLKYESGVHRVQRVPQTEAQGRVHTSTDCSYYARAANFMPLQSHIFFLK</sequence>
<dbReference type="PANTHER" id="PTHR43804">
    <property type="entry name" value="LD18447P"/>
    <property type="match status" value="1"/>
</dbReference>
<name>A0AAP0HKW6_9MAGN</name>
<dbReference type="GO" id="GO:0006415">
    <property type="term" value="P:translational termination"/>
    <property type="evidence" value="ECO:0007669"/>
    <property type="project" value="InterPro"/>
</dbReference>
<protein>
    <recommendedName>
        <fullName evidence="1">Peptide chain release factor domain-containing protein</fullName>
    </recommendedName>
</protein>
<dbReference type="GO" id="GO:0009507">
    <property type="term" value="C:chloroplast"/>
    <property type="evidence" value="ECO:0007669"/>
    <property type="project" value="TreeGrafter"/>
</dbReference>
<dbReference type="Gene3D" id="3.30.70.1660">
    <property type="match status" value="1"/>
</dbReference>
<dbReference type="GO" id="GO:0032544">
    <property type="term" value="P:plastid translation"/>
    <property type="evidence" value="ECO:0007669"/>
    <property type="project" value="TreeGrafter"/>
</dbReference>
<dbReference type="AlphaFoldDB" id="A0AAP0HKW6"/>
<dbReference type="InterPro" id="IPR050057">
    <property type="entry name" value="Prokaryotic/Mito_RF"/>
</dbReference>
<comment type="caution">
    <text evidence="2">The sequence shown here is derived from an EMBL/GenBank/DDBJ whole genome shotgun (WGS) entry which is preliminary data.</text>
</comment>
<reference evidence="2 3" key="1">
    <citation type="submission" date="2024-01" db="EMBL/GenBank/DDBJ databases">
        <title>Genome assemblies of Stephania.</title>
        <authorList>
            <person name="Yang L."/>
        </authorList>
    </citation>
    <scope>NUCLEOTIDE SEQUENCE [LARGE SCALE GENOMIC DNA]</scope>
    <source>
        <strain evidence="2">YNDBR</strain>
        <tissue evidence="2">Leaf</tissue>
    </source>
</reference>
<dbReference type="SUPFAM" id="SSF75620">
    <property type="entry name" value="Release factor"/>
    <property type="match status" value="1"/>
</dbReference>
<dbReference type="GO" id="GO:0009658">
    <property type="term" value="P:chloroplast organization"/>
    <property type="evidence" value="ECO:0007669"/>
    <property type="project" value="TreeGrafter"/>
</dbReference>
<dbReference type="Pfam" id="PF03462">
    <property type="entry name" value="PCRF"/>
    <property type="match status" value="1"/>
</dbReference>
<dbReference type="SMART" id="SM00937">
    <property type="entry name" value="PCRF"/>
    <property type="match status" value="1"/>
</dbReference>
<evidence type="ECO:0000313" key="2">
    <source>
        <dbReference type="EMBL" id="KAK9086520.1"/>
    </source>
</evidence>
<dbReference type="InterPro" id="IPR045853">
    <property type="entry name" value="Pep_chain_release_fac_I_sf"/>
</dbReference>
<dbReference type="PANTHER" id="PTHR43804:SF8">
    <property type="entry name" value="PEPTIDE CHAIN RELEASE FACTOR APG3, CHLOROPLASTIC"/>
    <property type="match status" value="1"/>
</dbReference>
<feature type="domain" description="Peptide chain release factor" evidence="1">
    <location>
        <begin position="19"/>
        <end position="88"/>
    </location>
</feature>
<proteinExistence type="predicted"/>
<organism evidence="2 3">
    <name type="scientific">Stephania yunnanensis</name>
    <dbReference type="NCBI Taxonomy" id="152371"/>
    <lineage>
        <taxon>Eukaryota</taxon>
        <taxon>Viridiplantae</taxon>
        <taxon>Streptophyta</taxon>
        <taxon>Embryophyta</taxon>
        <taxon>Tracheophyta</taxon>
        <taxon>Spermatophyta</taxon>
        <taxon>Magnoliopsida</taxon>
        <taxon>Ranunculales</taxon>
        <taxon>Menispermaceae</taxon>
        <taxon>Menispermoideae</taxon>
        <taxon>Cissampelideae</taxon>
        <taxon>Stephania</taxon>
    </lineage>
</organism>
<dbReference type="Gene3D" id="6.10.140.1950">
    <property type="match status" value="1"/>
</dbReference>
<keyword evidence="3" id="KW-1185">Reference proteome</keyword>
<evidence type="ECO:0000313" key="3">
    <source>
        <dbReference type="Proteomes" id="UP001420932"/>
    </source>
</evidence>
<accession>A0AAP0HKW6</accession>
<evidence type="ECO:0000259" key="1">
    <source>
        <dbReference type="SMART" id="SM00937"/>
    </source>
</evidence>
<dbReference type="EMBL" id="JBBNAF010000013">
    <property type="protein sequence ID" value="KAK9086520.1"/>
    <property type="molecule type" value="Genomic_DNA"/>
</dbReference>
<dbReference type="Proteomes" id="UP001420932">
    <property type="component" value="Unassembled WGS sequence"/>
</dbReference>
<gene>
    <name evidence="2" type="ORF">Syun_028914</name>
</gene>
<dbReference type="InterPro" id="IPR005139">
    <property type="entry name" value="PCRF"/>
</dbReference>
<dbReference type="GO" id="GO:0010027">
    <property type="term" value="P:thylakoid membrane organization"/>
    <property type="evidence" value="ECO:0007669"/>
    <property type="project" value="TreeGrafter"/>
</dbReference>